<evidence type="ECO:0000313" key="6">
    <source>
        <dbReference type="EMBL" id="OFI06197.1"/>
    </source>
</evidence>
<gene>
    <name evidence="6" type="primary">zupT</name>
    <name evidence="6" type="ORF">CLOACE_12300</name>
</gene>
<keyword evidence="4 5" id="KW-0472">Membrane</keyword>
<evidence type="ECO:0000313" key="7">
    <source>
        <dbReference type="Proteomes" id="UP000175744"/>
    </source>
</evidence>
<accession>A0A1E8EZQ1</accession>
<name>A0A1E8EZQ1_9CLOT</name>
<dbReference type="PANTHER" id="PTHR16950:SF16">
    <property type="entry name" value="ZINC TRANSPORTER ZIP13"/>
    <property type="match status" value="1"/>
</dbReference>
<dbReference type="STRING" id="1121290.CLAOCE_12300"/>
<dbReference type="PANTHER" id="PTHR16950">
    <property type="entry name" value="ZINC TRANSPORTER SLC39A7 HISTIDINE-RICH MEMBRANE PROTEIN KE4"/>
    <property type="match status" value="1"/>
</dbReference>
<dbReference type="PATRIC" id="fig|1121290.3.peg.1214"/>
<evidence type="ECO:0000256" key="1">
    <source>
        <dbReference type="ARBA" id="ARBA00004141"/>
    </source>
</evidence>
<dbReference type="OrthoDB" id="9787346at2"/>
<organism evidence="6 7">
    <name type="scientific">Clostridium acetireducens DSM 10703</name>
    <dbReference type="NCBI Taxonomy" id="1121290"/>
    <lineage>
        <taxon>Bacteria</taxon>
        <taxon>Bacillati</taxon>
        <taxon>Bacillota</taxon>
        <taxon>Clostridia</taxon>
        <taxon>Eubacteriales</taxon>
        <taxon>Clostridiaceae</taxon>
        <taxon>Clostridium</taxon>
    </lineage>
</organism>
<keyword evidence="7" id="KW-1185">Reference proteome</keyword>
<evidence type="ECO:0000256" key="4">
    <source>
        <dbReference type="ARBA" id="ARBA00023136"/>
    </source>
</evidence>
<sequence length="240" mass="25330">MNNYIIYITLLGSVISLIGTMLGASLGVIIKNPSNKLLGTIVGFAAGLMLSIVMFDLIPESLNNWNFLGTILFCVLGIIIIAFIDSKLKPKIQDNNIKMAVITAAALMIHNFPEGIIMGCGFAAGSILGIKMAIVITIHDIPEGIAVSAPLMASKVNISKILVYSFLTALPTAIGTFVGVFIGGISKNILEACISFASGIMLYVVCGEMIPESSKLWKGISSTIGTLLGIILGMLITHIL</sequence>
<dbReference type="GO" id="GO:0046873">
    <property type="term" value="F:metal ion transmembrane transporter activity"/>
    <property type="evidence" value="ECO:0007669"/>
    <property type="project" value="InterPro"/>
</dbReference>
<feature type="transmembrane region" description="Helical" evidence="5">
    <location>
        <begin position="161"/>
        <end position="182"/>
    </location>
</feature>
<dbReference type="EMBL" id="LZFO01000014">
    <property type="protein sequence ID" value="OFI06197.1"/>
    <property type="molecule type" value="Genomic_DNA"/>
</dbReference>
<evidence type="ECO:0000256" key="3">
    <source>
        <dbReference type="ARBA" id="ARBA00022989"/>
    </source>
</evidence>
<proteinExistence type="predicted"/>
<keyword evidence="2 5" id="KW-0812">Transmembrane</keyword>
<dbReference type="InterPro" id="IPR003689">
    <property type="entry name" value="ZIP"/>
</dbReference>
<feature type="transmembrane region" description="Helical" evidence="5">
    <location>
        <begin position="116"/>
        <end position="141"/>
    </location>
</feature>
<feature type="transmembrane region" description="Helical" evidence="5">
    <location>
        <begin position="37"/>
        <end position="58"/>
    </location>
</feature>
<feature type="transmembrane region" description="Helical" evidence="5">
    <location>
        <begin position="64"/>
        <end position="84"/>
    </location>
</feature>
<dbReference type="Pfam" id="PF02535">
    <property type="entry name" value="Zip"/>
    <property type="match status" value="1"/>
</dbReference>
<comment type="caution">
    <text evidence="6">The sequence shown here is derived from an EMBL/GenBank/DDBJ whole genome shotgun (WGS) entry which is preliminary data.</text>
</comment>
<reference evidence="6 7" key="1">
    <citation type="submission" date="2016-06" db="EMBL/GenBank/DDBJ databases">
        <title>Genome sequence of Clostridium acetireducens DSM 10703.</title>
        <authorList>
            <person name="Poehlein A."/>
            <person name="Fluechter S."/>
            <person name="Duerre P."/>
            <person name="Daniel R."/>
        </authorList>
    </citation>
    <scope>NUCLEOTIDE SEQUENCE [LARGE SCALE GENOMIC DNA]</scope>
    <source>
        <strain evidence="6 7">DSM 10703</strain>
    </source>
</reference>
<keyword evidence="3 5" id="KW-1133">Transmembrane helix</keyword>
<feature type="transmembrane region" description="Helical" evidence="5">
    <location>
        <begin position="189"/>
        <end position="210"/>
    </location>
</feature>
<evidence type="ECO:0000256" key="5">
    <source>
        <dbReference type="SAM" id="Phobius"/>
    </source>
</evidence>
<dbReference type="AlphaFoldDB" id="A0A1E8EZQ1"/>
<protein>
    <submittedName>
        <fullName evidence="6">Zinc transporter ZupT</fullName>
    </submittedName>
</protein>
<feature type="transmembrane region" description="Helical" evidence="5">
    <location>
        <begin position="216"/>
        <end position="236"/>
    </location>
</feature>
<feature type="transmembrane region" description="Helical" evidence="5">
    <location>
        <begin position="6"/>
        <end position="30"/>
    </location>
</feature>
<dbReference type="RefSeq" id="WP_070110224.1">
    <property type="nucleotide sequence ID" value="NZ_LZFO01000014.1"/>
</dbReference>
<dbReference type="Proteomes" id="UP000175744">
    <property type="component" value="Unassembled WGS sequence"/>
</dbReference>
<dbReference type="GO" id="GO:0016020">
    <property type="term" value="C:membrane"/>
    <property type="evidence" value="ECO:0007669"/>
    <property type="project" value="UniProtKB-SubCell"/>
</dbReference>
<evidence type="ECO:0000256" key="2">
    <source>
        <dbReference type="ARBA" id="ARBA00022692"/>
    </source>
</evidence>
<comment type="subcellular location">
    <subcellularLocation>
        <location evidence="1">Membrane</location>
        <topology evidence="1">Multi-pass membrane protein</topology>
    </subcellularLocation>
</comment>